<comment type="caution">
    <text evidence="2">The sequence shown here is derived from an EMBL/GenBank/DDBJ whole genome shotgun (WGS) entry which is preliminary data.</text>
</comment>
<protein>
    <submittedName>
        <fullName evidence="2">Uncharacterized protein</fullName>
    </submittedName>
</protein>
<evidence type="ECO:0000256" key="1">
    <source>
        <dbReference type="SAM" id="SignalP"/>
    </source>
</evidence>
<dbReference type="SUPFAM" id="SSF50998">
    <property type="entry name" value="Quinoprotein alcohol dehydrogenase-like"/>
    <property type="match status" value="1"/>
</dbReference>
<accession>A0AAN7U515</accession>
<dbReference type="EMBL" id="JAVFKY010000002">
    <property type="protein sequence ID" value="KAK5581366.1"/>
    <property type="molecule type" value="Genomic_DNA"/>
</dbReference>
<feature type="chain" id="PRO_5043026106" evidence="1">
    <location>
        <begin position="24"/>
        <end position="338"/>
    </location>
</feature>
<sequence length="338" mass="38495">MKNLYLTTIVLFLCICFMGNVKSSSNFLYSSTSNQNTASQTFSKIDLDSNEVIFNHTLTNLHYVIVDVLFINQTNVIFFGANEQTEDNILIEYKYENGDFIQSEEFLKQDSITLLFSGKKLAFINQVVIQPLATNSTIMMAKWDFQNNQFSIINTNATDIHISNEEYNVYNAYDSETGLIYYSYQTNNEINTDQSSIGVYDPTNDENIKSINGIKGVDPNSIKLLFCDNSGGLYAISNQLSSAQSTILTICKYDFNSLNCEIQFTKDVGQLIDFTYDITHYYPIVQSFDDQSLMIIVNTTENGKPILNIEKYDISTWSLLSSSSIENFWTSQINHLNF</sequence>
<dbReference type="AlphaFoldDB" id="A0AAN7U515"/>
<gene>
    <name evidence="2" type="ORF">RB653_001398</name>
</gene>
<keyword evidence="1" id="KW-0732">Signal</keyword>
<dbReference type="Proteomes" id="UP001344447">
    <property type="component" value="Unassembled WGS sequence"/>
</dbReference>
<evidence type="ECO:0000313" key="3">
    <source>
        <dbReference type="Proteomes" id="UP001344447"/>
    </source>
</evidence>
<name>A0AAN7U515_9MYCE</name>
<reference evidence="2 3" key="1">
    <citation type="submission" date="2023-11" db="EMBL/GenBank/DDBJ databases">
        <title>Dfirmibasis_genome.</title>
        <authorList>
            <person name="Edelbroek B."/>
            <person name="Kjellin J."/>
            <person name="Jerlstrom-Hultqvist J."/>
            <person name="Soderbom F."/>
        </authorList>
    </citation>
    <scope>NUCLEOTIDE SEQUENCE [LARGE SCALE GENOMIC DNA]</scope>
    <source>
        <strain evidence="2 3">TNS-C-14</strain>
    </source>
</reference>
<feature type="signal peptide" evidence="1">
    <location>
        <begin position="1"/>
        <end position="23"/>
    </location>
</feature>
<evidence type="ECO:0000313" key="2">
    <source>
        <dbReference type="EMBL" id="KAK5581366.1"/>
    </source>
</evidence>
<dbReference type="InterPro" id="IPR011047">
    <property type="entry name" value="Quinoprotein_ADH-like_sf"/>
</dbReference>
<proteinExistence type="predicted"/>
<organism evidence="2 3">
    <name type="scientific">Dictyostelium firmibasis</name>
    <dbReference type="NCBI Taxonomy" id="79012"/>
    <lineage>
        <taxon>Eukaryota</taxon>
        <taxon>Amoebozoa</taxon>
        <taxon>Evosea</taxon>
        <taxon>Eumycetozoa</taxon>
        <taxon>Dictyostelia</taxon>
        <taxon>Dictyosteliales</taxon>
        <taxon>Dictyosteliaceae</taxon>
        <taxon>Dictyostelium</taxon>
    </lineage>
</organism>
<keyword evidence="3" id="KW-1185">Reference proteome</keyword>